<evidence type="ECO:0000313" key="1">
    <source>
        <dbReference type="EMBL" id="QGH75202.1"/>
    </source>
</evidence>
<dbReference type="Proteomes" id="UP000382888">
    <property type="component" value="Segment"/>
</dbReference>
<organism evidence="1 2">
    <name type="scientific">Mycobacterium phage DirkDirk</name>
    <dbReference type="NCBI Taxonomy" id="2664225"/>
    <lineage>
        <taxon>Viruses</taxon>
        <taxon>Duplodnaviria</taxon>
        <taxon>Heunggongvirae</taxon>
        <taxon>Uroviricota</taxon>
        <taxon>Caudoviricetes</taxon>
        <taxon>Vilmaviridae</taxon>
        <taxon>Lclasvirinae</taxon>
        <taxon>Bronvirus</taxon>
        <taxon>Bronvirus dirkdirk</taxon>
    </lineage>
</organism>
<dbReference type="RefSeq" id="YP_010105494.1">
    <property type="nucleotide sequence ID" value="NC_055827.1"/>
</dbReference>
<dbReference type="EMBL" id="MN617841">
    <property type="protein sequence ID" value="QGH75202.1"/>
    <property type="molecule type" value="Genomic_DNA"/>
</dbReference>
<gene>
    <name evidence="1" type="primary">92</name>
    <name evidence="1" type="ORF">SEA_DIRKDIRK_92</name>
</gene>
<reference evidence="1 2" key="1">
    <citation type="submission" date="2019-10" db="EMBL/GenBank/DDBJ databases">
        <authorList>
            <person name="Nicke D.S."/>
            <person name="Risi M."/>
            <person name="Mitchell L."/>
            <person name="Tubman A."/>
            <person name="Guild N.A."/>
            <person name="Fillman C.L."/>
            <person name="Garlena R.A."/>
            <person name="Russell D.A."/>
            <person name="Pope W.H."/>
            <person name="Jacobs-Sera D."/>
            <person name="Hatfull G.F."/>
        </authorList>
    </citation>
    <scope>NUCLEOTIDE SEQUENCE [LARGE SCALE GENOMIC DNA]</scope>
</reference>
<keyword evidence="2" id="KW-1185">Reference proteome</keyword>
<dbReference type="KEGG" id="vg:65123489"/>
<evidence type="ECO:0000313" key="2">
    <source>
        <dbReference type="Proteomes" id="UP000382888"/>
    </source>
</evidence>
<sequence>MPCDKAIWRAMCQGAAGKLVLWLSPSVQAIKTTLSAFNHFTFEDQSARDVIHHVYTAHGYQRVTFREGGGKVVFLSWQGSAGRGFSPDVVVVDGSPVPKRVLEDLGPVIARADAVYQIASW</sequence>
<name>A0A5Q2WBS1_9CAUD</name>
<dbReference type="GeneID" id="65123489"/>
<protein>
    <submittedName>
        <fullName evidence="1">Uncharacterized protein</fullName>
    </submittedName>
</protein>
<accession>A0A5Q2WBS1</accession>
<proteinExistence type="predicted"/>